<keyword evidence="3" id="KW-1185">Reference proteome</keyword>
<sequence length="74" mass="7847">MSPQPGTEPARFRVVLDGQPPAGAAGLDVDAEGRGTLTEPRLYQLVRSPGPVVDHLFEITFLDPGAMAHAFTFG</sequence>
<dbReference type="Proteomes" id="UP000681340">
    <property type="component" value="Unassembled WGS sequence"/>
</dbReference>
<evidence type="ECO:0000259" key="1">
    <source>
        <dbReference type="Pfam" id="PF17991"/>
    </source>
</evidence>
<dbReference type="AlphaFoldDB" id="A0A919S5B8"/>
<gene>
    <name evidence="2" type="ORF">Aau02nite_01180</name>
</gene>
<evidence type="ECO:0000313" key="2">
    <source>
        <dbReference type="EMBL" id="GIM62992.1"/>
    </source>
</evidence>
<name>A0A919S5B8_9ACTN</name>
<feature type="domain" description="DipZ thioredoxin-like C-terminal" evidence="1">
    <location>
        <begin position="7"/>
        <end position="74"/>
    </location>
</feature>
<proteinExistence type="predicted"/>
<reference evidence="2" key="1">
    <citation type="submission" date="2021-03" db="EMBL/GenBank/DDBJ databases">
        <title>Whole genome shotgun sequence of Actinoplanes auranticolor NBRC 12245.</title>
        <authorList>
            <person name="Komaki H."/>
            <person name="Tamura T."/>
        </authorList>
    </citation>
    <scope>NUCLEOTIDE SEQUENCE</scope>
    <source>
        <strain evidence="2">NBRC 12245</strain>
    </source>
</reference>
<dbReference type="Pfam" id="PF17991">
    <property type="entry name" value="Thioredoxin_10"/>
    <property type="match status" value="1"/>
</dbReference>
<accession>A0A919S5B8</accession>
<comment type="caution">
    <text evidence="2">The sequence shown here is derived from an EMBL/GenBank/DDBJ whole genome shotgun (WGS) entry which is preliminary data.</text>
</comment>
<dbReference type="Gene3D" id="2.60.120.260">
    <property type="entry name" value="Galactose-binding domain-like"/>
    <property type="match status" value="1"/>
</dbReference>
<evidence type="ECO:0000313" key="3">
    <source>
        <dbReference type="Proteomes" id="UP000681340"/>
    </source>
</evidence>
<organism evidence="2 3">
    <name type="scientific">Actinoplanes auranticolor</name>
    <dbReference type="NCBI Taxonomy" id="47988"/>
    <lineage>
        <taxon>Bacteria</taxon>
        <taxon>Bacillati</taxon>
        <taxon>Actinomycetota</taxon>
        <taxon>Actinomycetes</taxon>
        <taxon>Micromonosporales</taxon>
        <taxon>Micromonosporaceae</taxon>
        <taxon>Actinoplanes</taxon>
    </lineage>
</organism>
<protein>
    <recommendedName>
        <fullName evidence="1">DipZ thioredoxin-like C-terminal domain-containing protein</fullName>
    </recommendedName>
</protein>
<dbReference type="InterPro" id="IPR041017">
    <property type="entry name" value="Thioredoxin_10"/>
</dbReference>
<dbReference type="EMBL" id="BOQL01000001">
    <property type="protein sequence ID" value="GIM62992.1"/>
    <property type="molecule type" value="Genomic_DNA"/>
</dbReference>